<protein>
    <submittedName>
        <fullName evidence="1">Uncharacterized protein</fullName>
    </submittedName>
</protein>
<dbReference type="Proteomes" id="UP001369248">
    <property type="component" value="Chromosome"/>
</dbReference>
<sequence>MGDEVMLKLAESVNFQTVRGFVVGKTSGSFCICFSRQLFDERLQVARVLSGERKPTHYR</sequence>
<dbReference type="GeneID" id="89545684"/>
<dbReference type="EMBL" id="CP146072">
    <property type="protein sequence ID" value="WWR37322.1"/>
    <property type="molecule type" value="Genomic_DNA"/>
</dbReference>
<reference evidence="2" key="1">
    <citation type="submission" date="2024-02" db="EMBL/GenBank/DDBJ databases">
        <title>Exploring bacterial hosts of class 1 integrons in salad vegetable microbiomes with epicPCR.</title>
        <authorList>
            <person name="Qi Q."/>
            <person name="Ghaly T.M."/>
            <person name="Gillings M.R."/>
            <person name="Tetu S.G."/>
        </authorList>
    </citation>
    <scope>NUCLEOTIDE SEQUENCE [LARGE SCALE GENOMIC DNA]</scope>
    <source>
        <strain evidence="2">S2-2023-2</strain>
    </source>
</reference>
<gene>
    <name evidence="1" type="ORF">V6B39_20525</name>
</gene>
<keyword evidence="2" id="KW-1185">Reference proteome</keyword>
<evidence type="ECO:0000313" key="1">
    <source>
        <dbReference type="EMBL" id="WWR37322.1"/>
    </source>
</evidence>
<evidence type="ECO:0000313" key="2">
    <source>
        <dbReference type="Proteomes" id="UP001369248"/>
    </source>
</evidence>
<proteinExistence type="predicted"/>
<dbReference type="RefSeq" id="WP_143518471.1">
    <property type="nucleotide sequence ID" value="NZ_CP146072.1"/>
</dbReference>
<organism evidence="1 2">
    <name type="scientific">Pseudomonas bubulae</name>
    <dbReference type="NCBI Taxonomy" id="2316085"/>
    <lineage>
        <taxon>Bacteria</taxon>
        <taxon>Pseudomonadati</taxon>
        <taxon>Pseudomonadota</taxon>
        <taxon>Gammaproteobacteria</taxon>
        <taxon>Pseudomonadales</taxon>
        <taxon>Pseudomonadaceae</taxon>
        <taxon>Pseudomonas</taxon>
    </lineage>
</organism>
<accession>A0ABZ2H4Z1</accession>
<name>A0ABZ2H4Z1_9PSED</name>